<gene>
    <name evidence="2" type="ORF">PILCRDRAFT_815999</name>
</gene>
<keyword evidence="1" id="KW-0472">Membrane</keyword>
<dbReference type="AlphaFoldDB" id="A0A0C3CAN9"/>
<dbReference type="HOGENOM" id="CLU_015091_3_2_1"/>
<proteinExistence type="predicted"/>
<feature type="transmembrane region" description="Helical" evidence="1">
    <location>
        <begin position="361"/>
        <end position="382"/>
    </location>
</feature>
<sequence length="511" mass="57472">MDAHSLYDGEADSPAYSEFAVENLTPMTTIMNSRYDKTADVALSHMVIDPGLFLCAQGPEPMYLPPNWTAFTHPEGQTYFYRSAGLRIVTEACVYRPEIMDKISSWASRVEDTLRIKGVIPPATTELFLEPYEDLETCGYYFVDHTTRSESWIDQVSTEVLQLERVVSISHLKMALEGLYWTHVEYFPMHFNCVSSNSVDELIGVFSHGQTDRMTSSTSTFPYDVDACIKFIQLLKDARERDIDGHTTCLVGRLWSNIVNSRFNLHFGQESPRLDKGQSILGTQHTTDHWTFRLFTSLCFGLPELQYSRFNTIFVDHAVDVNDFRTLISDSMDEWKSSLSSSFPLLMSNILLSSVPAASKLVGLSSIIMCGMSAISAIALSVRHNGLTRATPGRAYRHLSGIQSETYGFRPSALVFSFPRALSIWGLGLLIVQAVFLTVRLTHPIVAIAMASLVILVALATGQVISAEDPWRCNRLLQDLFKFLLGYGKILFRHKCGYPRLNDEYINACHN</sequence>
<reference evidence="3" key="2">
    <citation type="submission" date="2015-01" db="EMBL/GenBank/DDBJ databases">
        <title>Evolutionary Origins and Diversification of the Mycorrhizal Mutualists.</title>
        <authorList>
            <consortium name="DOE Joint Genome Institute"/>
            <consortium name="Mycorrhizal Genomics Consortium"/>
            <person name="Kohler A."/>
            <person name="Kuo A."/>
            <person name="Nagy L.G."/>
            <person name="Floudas D."/>
            <person name="Copeland A."/>
            <person name="Barry K.W."/>
            <person name="Cichocki N."/>
            <person name="Veneault-Fourrey C."/>
            <person name="LaButti K."/>
            <person name="Lindquist E.A."/>
            <person name="Lipzen A."/>
            <person name="Lundell T."/>
            <person name="Morin E."/>
            <person name="Murat C."/>
            <person name="Riley R."/>
            <person name="Ohm R."/>
            <person name="Sun H."/>
            <person name="Tunlid A."/>
            <person name="Henrissat B."/>
            <person name="Grigoriev I.V."/>
            <person name="Hibbett D.S."/>
            <person name="Martin F."/>
        </authorList>
    </citation>
    <scope>NUCLEOTIDE SEQUENCE [LARGE SCALE GENOMIC DNA]</scope>
    <source>
        <strain evidence="3">F 1598</strain>
    </source>
</reference>
<keyword evidence="3" id="KW-1185">Reference proteome</keyword>
<keyword evidence="1" id="KW-1133">Transmembrane helix</keyword>
<organism evidence="2 3">
    <name type="scientific">Piloderma croceum (strain F 1598)</name>
    <dbReference type="NCBI Taxonomy" id="765440"/>
    <lineage>
        <taxon>Eukaryota</taxon>
        <taxon>Fungi</taxon>
        <taxon>Dikarya</taxon>
        <taxon>Basidiomycota</taxon>
        <taxon>Agaricomycotina</taxon>
        <taxon>Agaricomycetes</taxon>
        <taxon>Agaricomycetidae</taxon>
        <taxon>Atheliales</taxon>
        <taxon>Atheliaceae</taxon>
        <taxon>Piloderma</taxon>
    </lineage>
</organism>
<keyword evidence="1" id="KW-0812">Transmembrane</keyword>
<evidence type="ECO:0008006" key="4">
    <source>
        <dbReference type="Google" id="ProtNLM"/>
    </source>
</evidence>
<feature type="transmembrane region" description="Helical" evidence="1">
    <location>
        <begin position="421"/>
        <end position="439"/>
    </location>
</feature>
<reference evidence="2 3" key="1">
    <citation type="submission" date="2014-04" db="EMBL/GenBank/DDBJ databases">
        <authorList>
            <consortium name="DOE Joint Genome Institute"/>
            <person name="Kuo A."/>
            <person name="Tarkka M."/>
            <person name="Buscot F."/>
            <person name="Kohler A."/>
            <person name="Nagy L.G."/>
            <person name="Floudas D."/>
            <person name="Copeland A."/>
            <person name="Barry K.W."/>
            <person name="Cichocki N."/>
            <person name="Veneault-Fourrey C."/>
            <person name="LaButti K."/>
            <person name="Lindquist E.A."/>
            <person name="Lipzen A."/>
            <person name="Lundell T."/>
            <person name="Morin E."/>
            <person name="Murat C."/>
            <person name="Sun H."/>
            <person name="Tunlid A."/>
            <person name="Henrissat B."/>
            <person name="Grigoriev I.V."/>
            <person name="Hibbett D.S."/>
            <person name="Martin F."/>
            <person name="Nordberg H.P."/>
            <person name="Cantor M.N."/>
            <person name="Hua S.X."/>
        </authorList>
    </citation>
    <scope>NUCLEOTIDE SEQUENCE [LARGE SCALE GENOMIC DNA]</scope>
    <source>
        <strain evidence="2 3">F 1598</strain>
    </source>
</reference>
<dbReference type="EMBL" id="KN832981">
    <property type="protein sequence ID" value="KIM86757.1"/>
    <property type="molecule type" value="Genomic_DNA"/>
</dbReference>
<dbReference type="InParanoid" id="A0A0C3CAN9"/>
<evidence type="ECO:0000313" key="3">
    <source>
        <dbReference type="Proteomes" id="UP000054166"/>
    </source>
</evidence>
<evidence type="ECO:0000256" key="1">
    <source>
        <dbReference type="SAM" id="Phobius"/>
    </source>
</evidence>
<dbReference type="Proteomes" id="UP000054166">
    <property type="component" value="Unassembled WGS sequence"/>
</dbReference>
<feature type="transmembrane region" description="Helical" evidence="1">
    <location>
        <begin position="445"/>
        <end position="465"/>
    </location>
</feature>
<protein>
    <recommendedName>
        <fullName evidence="4">WW domain-containing protein</fullName>
    </recommendedName>
</protein>
<evidence type="ECO:0000313" key="2">
    <source>
        <dbReference type="EMBL" id="KIM86757.1"/>
    </source>
</evidence>
<name>A0A0C3CAN9_PILCF</name>
<accession>A0A0C3CAN9</accession>
<dbReference type="OrthoDB" id="2674421at2759"/>